<evidence type="ECO:0000313" key="4">
    <source>
        <dbReference type="EMBL" id="HCW92173.1"/>
    </source>
</evidence>
<dbReference type="PANTHER" id="PTHR43343:SF3">
    <property type="entry name" value="PROTEASE DO-LIKE 8, CHLOROPLASTIC"/>
    <property type="match status" value="1"/>
</dbReference>
<evidence type="ECO:0000256" key="2">
    <source>
        <dbReference type="ARBA" id="ARBA00022670"/>
    </source>
</evidence>
<dbReference type="InterPro" id="IPR001940">
    <property type="entry name" value="Peptidase_S1C"/>
</dbReference>
<dbReference type="InterPro" id="IPR051201">
    <property type="entry name" value="Chloro_Bact_Ser_Proteases"/>
</dbReference>
<dbReference type="InterPro" id="IPR043504">
    <property type="entry name" value="Peptidase_S1_PA_chymotrypsin"/>
</dbReference>
<dbReference type="OMA" id="QAVICAK"/>
<organism evidence="4 5">
    <name type="scientific">Flexistipes sinusarabici</name>
    <dbReference type="NCBI Taxonomy" id="2352"/>
    <lineage>
        <taxon>Bacteria</taxon>
        <taxon>Pseudomonadati</taxon>
        <taxon>Deferribacterota</taxon>
        <taxon>Deferribacteres</taxon>
        <taxon>Deferribacterales</taxon>
        <taxon>Flexistipitaceae</taxon>
        <taxon>Flexistipes</taxon>
    </lineage>
</organism>
<evidence type="ECO:0000256" key="3">
    <source>
        <dbReference type="ARBA" id="ARBA00022801"/>
    </source>
</evidence>
<dbReference type="EMBL" id="DPPF01000013">
    <property type="protein sequence ID" value="HCW92173.1"/>
    <property type="molecule type" value="Genomic_DNA"/>
</dbReference>
<protein>
    <submittedName>
        <fullName evidence="4">Serine protease</fullName>
    </submittedName>
</protein>
<evidence type="ECO:0000313" key="5">
    <source>
        <dbReference type="Proteomes" id="UP000262325"/>
    </source>
</evidence>
<dbReference type="Proteomes" id="UP000262325">
    <property type="component" value="Unassembled WGS sequence"/>
</dbReference>
<dbReference type="RefSeq" id="WP_013885273.1">
    <property type="nucleotide sequence ID" value="NZ_JAAZVV010000034.1"/>
</dbReference>
<dbReference type="PRINTS" id="PR00834">
    <property type="entry name" value="PROTEASES2C"/>
</dbReference>
<dbReference type="GO" id="GO:0004252">
    <property type="term" value="F:serine-type endopeptidase activity"/>
    <property type="evidence" value="ECO:0007669"/>
    <property type="project" value="InterPro"/>
</dbReference>
<keyword evidence="2 4" id="KW-0645">Protease</keyword>
<dbReference type="AlphaFoldDB" id="A0A3D5Q8W5"/>
<gene>
    <name evidence="4" type="ORF">DHM44_00650</name>
</gene>
<reference evidence="4 5" key="1">
    <citation type="journal article" date="2018" name="Nat. Biotechnol.">
        <title>A standardized bacterial taxonomy based on genome phylogeny substantially revises the tree of life.</title>
        <authorList>
            <person name="Parks D.H."/>
            <person name="Chuvochina M."/>
            <person name="Waite D.W."/>
            <person name="Rinke C."/>
            <person name="Skarshewski A."/>
            <person name="Chaumeil P.A."/>
            <person name="Hugenholtz P."/>
        </authorList>
    </citation>
    <scope>NUCLEOTIDE SEQUENCE [LARGE SCALE GENOMIC DNA]</scope>
    <source>
        <strain evidence="4">UBA8672</strain>
    </source>
</reference>
<proteinExistence type="inferred from homology"/>
<dbReference type="SUPFAM" id="SSF50494">
    <property type="entry name" value="Trypsin-like serine proteases"/>
    <property type="match status" value="1"/>
</dbReference>
<keyword evidence="3" id="KW-0378">Hydrolase</keyword>
<dbReference type="PANTHER" id="PTHR43343">
    <property type="entry name" value="PEPTIDASE S12"/>
    <property type="match status" value="1"/>
</dbReference>
<name>A0A3D5Q8W5_FLESI</name>
<dbReference type="InterPro" id="IPR009003">
    <property type="entry name" value="Peptidase_S1_PA"/>
</dbReference>
<dbReference type="Pfam" id="PF13365">
    <property type="entry name" value="Trypsin_2"/>
    <property type="match status" value="1"/>
</dbReference>
<dbReference type="Gene3D" id="2.40.10.10">
    <property type="entry name" value="Trypsin-like serine proteases"/>
    <property type="match status" value="2"/>
</dbReference>
<comment type="caution">
    <text evidence="4">The sequence shown here is derived from an EMBL/GenBank/DDBJ whole genome shotgun (WGS) entry which is preliminary data.</text>
</comment>
<evidence type="ECO:0000256" key="1">
    <source>
        <dbReference type="ARBA" id="ARBA00010541"/>
    </source>
</evidence>
<accession>A0A3D5Q8W5</accession>
<dbReference type="GO" id="GO:0006508">
    <property type="term" value="P:proteolysis"/>
    <property type="evidence" value="ECO:0007669"/>
    <property type="project" value="UniProtKB-KW"/>
</dbReference>
<comment type="similarity">
    <text evidence="1">Belongs to the peptidase S1C family.</text>
</comment>
<sequence length="224" mass="25070">MFRETFLRYRYGCLKLFAREGDSVVFMGSAFIVHNEGYLVTAAHLLYTQQNLLVITGASGDDFHHVSNEEHTPIPVNVVEIDHDRDLALLKIDTEIKIEMPDHLIGVPENVHIGHYVSCVGYPFGFHHVFNQAIQSAIVSAKMKTKNGTNIFLFNSMIHLGTRGGPLIDVEEGRVIGVVAGQFDPFEAAPKFMREEDLPGSSFSYAISIEYVEDMLKEQGVEII</sequence>